<proteinExistence type="predicted"/>
<accession>A0ABP6S7F6</accession>
<dbReference type="Gene3D" id="1.10.10.10">
    <property type="entry name" value="Winged helix-like DNA-binding domain superfamily/Winged helix DNA-binding domain"/>
    <property type="match status" value="2"/>
</dbReference>
<dbReference type="SUPFAM" id="SSF46894">
    <property type="entry name" value="C-terminal effector domain of the bipartite response regulators"/>
    <property type="match status" value="1"/>
</dbReference>
<sequence>MLSDVLGLTPEEADTYRTLVSVASATPAELTELVGCDARRVVRILGMLEGRGLAARSAGDTTRFVASPPAAALRALLLQRQNEIKLAELELDSLDEIYRAASLGRGVAEVADVIHGTDAIRERLGHIQLGARKEVMNFVRAPVFSADNMTEDTAIARGVRYRMLLERAILDEGAPSFDEIAQAQAAGEEVRIADTVPLKLFIVDRELAMVPLLGSTSAAQAVALLVHESSLLDALIALFESEWEKATQFVTSAGTLQNAPAIDDLDAQILSLSLTGLTDQAIATQLRTSLRTVQRRIRHLMDVAKVHNRMQLGFQAARLGWLEAEQDGNTRVRTQGGRA</sequence>
<comment type="caution">
    <text evidence="2">The sequence shown here is derived from an EMBL/GenBank/DDBJ whole genome shotgun (WGS) entry which is preliminary data.</text>
</comment>
<dbReference type="PANTHER" id="PTHR34293:SF1">
    <property type="entry name" value="HTH-TYPE TRANSCRIPTIONAL REGULATOR TRMBL2"/>
    <property type="match status" value="1"/>
</dbReference>
<protein>
    <submittedName>
        <fullName evidence="2">LuxR family transcriptional regulator</fullName>
    </submittedName>
</protein>
<dbReference type="SUPFAM" id="SSF46785">
    <property type="entry name" value="Winged helix' DNA-binding domain"/>
    <property type="match status" value="1"/>
</dbReference>
<dbReference type="Proteomes" id="UP001499990">
    <property type="component" value="Unassembled WGS sequence"/>
</dbReference>
<dbReference type="SMART" id="SM00421">
    <property type="entry name" value="HTH_LUXR"/>
    <property type="match status" value="1"/>
</dbReference>
<dbReference type="EMBL" id="BAAAYL010000001">
    <property type="protein sequence ID" value="GAA3369839.1"/>
    <property type="molecule type" value="Genomic_DNA"/>
</dbReference>
<dbReference type="Pfam" id="PF01978">
    <property type="entry name" value="TrmB"/>
    <property type="match status" value="1"/>
</dbReference>
<evidence type="ECO:0000313" key="2">
    <source>
        <dbReference type="EMBL" id="GAA3369839.1"/>
    </source>
</evidence>
<dbReference type="InterPro" id="IPR002831">
    <property type="entry name" value="Tscrpt_reg_TrmB_N"/>
</dbReference>
<feature type="domain" description="HTH luxR-type" evidence="1">
    <location>
        <begin position="259"/>
        <end position="316"/>
    </location>
</feature>
<keyword evidence="3" id="KW-1185">Reference proteome</keyword>
<organism evidence="2 3">
    <name type="scientific">Streptomyces sannanensis</name>
    <dbReference type="NCBI Taxonomy" id="285536"/>
    <lineage>
        <taxon>Bacteria</taxon>
        <taxon>Bacillati</taxon>
        <taxon>Actinomycetota</taxon>
        <taxon>Actinomycetes</taxon>
        <taxon>Kitasatosporales</taxon>
        <taxon>Streptomycetaceae</taxon>
        <taxon>Streptomyces</taxon>
    </lineage>
</organism>
<dbReference type="InterPro" id="IPR016032">
    <property type="entry name" value="Sig_transdc_resp-reg_C-effctor"/>
</dbReference>
<evidence type="ECO:0000313" key="3">
    <source>
        <dbReference type="Proteomes" id="UP001499990"/>
    </source>
</evidence>
<dbReference type="InterPro" id="IPR000792">
    <property type="entry name" value="Tscrpt_reg_LuxR_C"/>
</dbReference>
<name>A0ABP6S7F6_9ACTN</name>
<dbReference type="InterPro" id="IPR036390">
    <property type="entry name" value="WH_DNA-bd_sf"/>
</dbReference>
<dbReference type="RefSeq" id="WP_345035284.1">
    <property type="nucleotide sequence ID" value="NZ_BAAAYL010000001.1"/>
</dbReference>
<reference evidence="3" key="1">
    <citation type="journal article" date="2019" name="Int. J. Syst. Evol. Microbiol.">
        <title>The Global Catalogue of Microorganisms (GCM) 10K type strain sequencing project: providing services to taxonomists for standard genome sequencing and annotation.</title>
        <authorList>
            <consortium name="The Broad Institute Genomics Platform"/>
            <consortium name="The Broad Institute Genome Sequencing Center for Infectious Disease"/>
            <person name="Wu L."/>
            <person name="Ma J."/>
        </authorList>
    </citation>
    <scope>NUCLEOTIDE SEQUENCE [LARGE SCALE GENOMIC DNA]</scope>
    <source>
        <strain evidence="3">JCM 9651</strain>
    </source>
</reference>
<dbReference type="PANTHER" id="PTHR34293">
    <property type="entry name" value="HTH-TYPE TRANSCRIPTIONAL REGULATOR TRMBL2"/>
    <property type="match status" value="1"/>
</dbReference>
<dbReference type="Gene3D" id="3.30.870.10">
    <property type="entry name" value="Endonuclease Chain A"/>
    <property type="match status" value="1"/>
</dbReference>
<dbReference type="InterPro" id="IPR036388">
    <property type="entry name" value="WH-like_DNA-bd_sf"/>
</dbReference>
<gene>
    <name evidence="2" type="ORF">GCM10020367_14100</name>
</gene>
<dbReference type="InterPro" id="IPR051797">
    <property type="entry name" value="TrmB-like"/>
</dbReference>
<evidence type="ECO:0000259" key="1">
    <source>
        <dbReference type="SMART" id="SM00421"/>
    </source>
</evidence>